<dbReference type="AlphaFoldDB" id="A0AB38T5R4"/>
<name>A0AB38T5R4_9HYPH</name>
<reference evidence="2 3" key="1">
    <citation type="journal article" date="2022" name="Microbiol. Resour. Announc.">
        <title>Complete Genome Sequence of Mesorhizobium ciceri Strain R30, a Rhizobium Used as a Commercial Inoculant for Chickpea in Argentina.</title>
        <authorList>
            <person name="Foresto E."/>
            <person name="Revale S."/>
            <person name="Primo E."/>
            <person name="Nievas F."/>
            <person name="Carezzano E."/>
            <person name="Puente M."/>
            <person name="Alzari P."/>
            <person name="Mart M."/>
            <person name="Ben-Assaya M."/>
            <person name="Mornico D."/>
            <person name="Santoro M."/>
            <person name="Mart F."/>
            <person name="Giordano W."/>
            <person name="Bogino P."/>
        </authorList>
    </citation>
    <scope>NUCLEOTIDE SEQUENCE [LARGE SCALE GENOMIC DNA]</scope>
    <source>
        <strain evidence="2 3">R30</strain>
    </source>
</reference>
<dbReference type="Proteomes" id="UP001060070">
    <property type="component" value="Chromosome"/>
</dbReference>
<gene>
    <name evidence="2" type="ORF">LRP29_20410</name>
</gene>
<keyword evidence="1" id="KW-0175">Coiled coil</keyword>
<sequence length="322" mass="35593">MNIQTIVKSLRGGQTNTADQLRQTLDQINIEGLEAAAEKLEAERRRVLLDGSDKELEAIETKIAAANRDIERAYAAKAELEKRLEAAIAAATEAELSDRYNAAKAKADAAAKLLRKEYPDLGQRLVELIRVVAEADVAIEEANKRLPEDAAALWPVEVTVRRRPGSEEKTLSEKEVQLWCHAGSWEILPDNRQGEAEKRAKELGAEGRLPSDGIIHIHGGIRAVERRFIRRTYLPRTSPIHYSPLASVVLPGLVAGDPPIWEHRNNSTDMPRLVLARMSDLAIMRPMPPDADQEPVTQLIAVADTPAKAKEEPATIDMAEEP</sequence>
<proteinExistence type="predicted"/>
<evidence type="ECO:0000256" key="1">
    <source>
        <dbReference type="SAM" id="Coils"/>
    </source>
</evidence>
<dbReference type="RefSeq" id="WP_024503209.1">
    <property type="nucleotide sequence ID" value="NZ_CP088147.1"/>
</dbReference>
<accession>A0AB38T5R4</accession>
<organism evidence="2 3">
    <name type="scientific">Mesorhizobium ciceri</name>
    <dbReference type="NCBI Taxonomy" id="39645"/>
    <lineage>
        <taxon>Bacteria</taxon>
        <taxon>Pseudomonadati</taxon>
        <taxon>Pseudomonadota</taxon>
        <taxon>Alphaproteobacteria</taxon>
        <taxon>Hyphomicrobiales</taxon>
        <taxon>Phyllobacteriaceae</taxon>
        <taxon>Mesorhizobium</taxon>
    </lineage>
</organism>
<dbReference type="EMBL" id="CP088147">
    <property type="protein sequence ID" value="UTU49850.1"/>
    <property type="molecule type" value="Genomic_DNA"/>
</dbReference>
<feature type="coiled-coil region" evidence="1">
    <location>
        <begin position="30"/>
        <end position="97"/>
    </location>
</feature>
<evidence type="ECO:0000313" key="2">
    <source>
        <dbReference type="EMBL" id="UTU49850.1"/>
    </source>
</evidence>
<keyword evidence="3" id="KW-1185">Reference proteome</keyword>
<protein>
    <submittedName>
        <fullName evidence="2">Uncharacterized protein</fullName>
    </submittedName>
</protein>
<evidence type="ECO:0000313" key="3">
    <source>
        <dbReference type="Proteomes" id="UP001060070"/>
    </source>
</evidence>